<evidence type="ECO:0000313" key="1">
    <source>
        <dbReference type="EMBL" id="SVC47742.1"/>
    </source>
</evidence>
<accession>A0A382MK15</accession>
<proteinExistence type="predicted"/>
<protein>
    <submittedName>
        <fullName evidence="1">Uncharacterized protein</fullName>
    </submittedName>
</protein>
<feature type="non-terminal residue" evidence="1">
    <location>
        <position position="33"/>
    </location>
</feature>
<organism evidence="1">
    <name type="scientific">marine metagenome</name>
    <dbReference type="NCBI Taxonomy" id="408172"/>
    <lineage>
        <taxon>unclassified sequences</taxon>
        <taxon>metagenomes</taxon>
        <taxon>ecological metagenomes</taxon>
    </lineage>
</organism>
<name>A0A382MK15_9ZZZZ</name>
<reference evidence="1" key="1">
    <citation type="submission" date="2018-05" db="EMBL/GenBank/DDBJ databases">
        <authorList>
            <person name="Lanie J.A."/>
            <person name="Ng W.-L."/>
            <person name="Kazmierczak K.M."/>
            <person name="Andrzejewski T.M."/>
            <person name="Davidsen T.M."/>
            <person name="Wayne K.J."/>
            <person name="Tettelin H."/>
            <person name="Glass J.I."/>
            <person name="Rusch D."/>
            <person name="Podicherti R."/>
            <person name="Tsui H.-C.T."/>
            <person name="Winkler M.E."/>
        </authorList>
    </citation>
    <scope>NUCLEOTIDE SEQUENCE</scope>
</reference>
<gene>
    <name evidence="1" type="ORF">METZ01_LOCUS300596</name>
</gene>
<sequence length="33" mass="3726">MFQALVTVKFASLDIDHPRVNLGFVAQLVRALR</sequence>
<dbReference type="EMBL" id="UINC01093367">
    <property type="protein sequence ID" value="SVC47742.1"/>
    <property type="molecule type" value="Genomic_DNA"/>
</dbReference>
<dbReference type="AlphaFoldDB" id="A0A382MK15"/>